<proteinExistence type="predicted"/>
<sequence>MTDWGDGYVADIAYTPGFYRELSPVWLHHAAELVHTAAPSPDAPLAYCDLGCGQGFGTLVLAAQFPDSAFHGIDFNPGQIANARDLAQQGGVANAHFHELSFQQAADADAGALPVFDVVGIHGIYSWISAANREAIVRFLDRWLKPGGLVYISYNCMPGWAAMAPLQRLLAEHAERHPDRSDAQIKGAMAHVQALRGDNLGFFTANPLAGKRLDALADKDRRYLAHEFLNAHWHPLYHTDVRAELAAAKLEYAGSASLLENFDTLALPEAARRHKAAAPDNAMAELVKDYALNQQFRRDLFVKGRRALTAVEESEGVRERRFTLIKRREDVTFTFQTPQGEATGDEALYKAVCDALSAGVTRVQDILERTGLDLARANQALAVLCASGQAHSLRAAVSDDARAAAKRFNAAVAHRAMLGDAYAYLAAPAIGTALSTGTVEMACYDVLAAQDVRDAETLGAAVWQRLRQRGTRLKRDGEVLRTERDNQREAVAQAGQVLEAKVPLWRHLGVL</sequence>
<dbReference type="InterPro" id="IPR018773">
    <property type="entry name" value="MeTrfase_reg_dom_prd"/>
</dbReference>
<dbReference type="InterPro" id="IPR053173">
    <property type="entry name" value="SAM-binding_MTase"/>
</dbReference>
<keyword evidence="4" id="KW-1185">Reference proteome</keyword>
<gene>
    <name evidence="3" type="ORF">SAMN05216241_10669</name>
</gene>
<reference evidence="3 4" key="1">
    <citation type="submission" date="2016-10" db="EMBL/GenBank/DDBJ databases">
        <authorList>
            <person name="de Groot N.N."/>
        </authorList>
    </citation>
    <scope>NUCLEOTIDE SEQUENCE [LARGE SCALE GENOMIC DNA]</scope>
    <source>
        <strain evidence="3 4">DSM 25584</strain>
    </source>
</reference>
<dbReference type="CDD" id="cd02440">
    <property type="entry name" value="AdoMet_MTases"/>
    <property type="match status" value="1"/>
</dbReference>
<accession>A0A1G7S0E1</accession>
<evidence type="ECO:0000313" key="4">
    <source>
        <dbReference type="Proteomes" id="UP000199415"/>
    </source>
</evidence>
<dbReference type="AlphaFoldDB" id="A0A1G7S0E1"/>
<dbReference type="InterPro" id="IPR025714">
    <property type="entry name" value="Methyltranfer_dom"/>
</dbReference>
<feature type="domain" description="Methyltransferase regulatory" evidence="1">
    <location>
        <begin position="220"/>
        <end position="303"/>
    </location>
</feature>
<dbReference type="Proteomes" id="UP000199415">
    <property type="component" value="Unassembled WGS sequence"/>
</dbReference>
<dbReference type="GO" id="GO:0032259">
    <property type="term" value="P:methylation"/>
    <property type="evidence" value="ECO:0007669"/>
    <property type="project" value="UniProtKB-KW"/>
</dbReference>
<dbReference type="Gene3D" id="3.40.50.150">
    <property type="entry name" value="Vaccinia Virus protein VP39"/>
    <property type="match status" value="1"/>
</dbReference>
<organism evidence="3 4">
    <name type="scientific">Limimonas halophila</name>
    <dbReference type="NCBI Taxonomy" id="1082479"/>
    <lineage>
        <taxon>Bacteria</taxon>
        <taxon>Pseudomonadati</taxon>
        <taxon>Pseudomonadota</taxon>
        <taxon>Alphaproteobacteria</taxon>
        <taxon>Rhodospirillales</taxon>
        <taxon>Rhodovibrionaceae</taxon>
        <taxon>Limimonas</taxon>
    </lineage>
</organism>
<evidence type="ECO:0000259" key="2">
    <source>
        <dbReference type="Pfam" id="PF13847"/>
    </source>
</evidence>
<dbReference type="PANTHER" id="PTHR45128">
    <property type="entry name" value="METHYLTRANSFERASE TYPE 11"/>
    <property type="match status" value="1"/>
</dbReference>
<keyword evidence="3" id="KW-0489">Methyltransferase</keyword>
<dbReference type="SUPFAM" id="SSF53335">
    <property type="entry name" value="S-adenosyl-L-methionine-dependent methyltransferases"/>
    <property type="match status" value="1"/>
</dbReference>
<feature type="domain" description="Methyltransferase" evidence="2">
    <location>
        <begin position="45"/>
        <end position="172"/>
    </location>
</feature>
<evidence type="ECO:0000259" key="1">
    <source>
        <dbReference type="Pfam" id="PF10119"/>
    </source>
</evidence>
<dbReference type="EMBL" id="FNCE01000006">
    <property type="protein sequence ID" value="SDG16404.1"/>
    <property type="molecule type" value="Genomic_DNA"/>
</dbReference>
<name>A0A1G7S0E1_9PROT</name>
<dbReference type="RefSeq" id="WP_176758610.1">
    <property type="nucleotide sequence ID" value="NZ_FNCE01000006.1"/>
</dbReference>
<dbReference type="Pfam" id="PF10119">
    <property type="entry name" value="MethyTransf_Reg"/>
    <property type="match status" value="1"/>
</dbReference>
<dbReference type="Pfam" id="PF13847">
    <property type="entry name" value="Methyltransf_31"/>
    <property type="match status" value="1"/>
</dbReference>
<dbReference type="InterPro" id="IPR029063">
    <property type="entry name" value="SAM-dependent_MTases_sf"/>
</dbReference>
<dbReference type="STRING" id="1082479.SAMN05216241_10669"/>
<dbReference type="GO" id="GO:0008168">
    <property type="term" value="F:methyltransferase activity"/>
    <property type="evidence" value="ECO:0007669"/>
    <property type="project" value="UniProtKB-KW"/>
</dbReference>
<dbReference type="PANTHER" id="PTHR45128:SF1">
    <property type="entry name" value="S-ADENOSYLMETHIONINE-DEPENDENT METHYLTRANSFERASE RV2258C"/>
    <property type="match status" value="1"/>
</dbReference>
<keyword evidence="3" id="KW-0808">Transferase</keyword>
<protein>
    <submittedName>
        <fullName evidence="3">Methyltransferase domain-containing protein</fullName>
    </submittedName>
</protein>
<evidence type="ECO:0000313" key="3">
    <source>
        <dbReference type="EMBL" id="SDG16404.1"/>
    </source>
</evidence>